<dbReference type="InterPro" id="IPR000726">
    <property type="entry name" value="Glyco_hydro_19_cat"/>
</dbReference>
<dbReference type="Pfam" id="PF01471">
    <property type="entry name" value="PG_binding_1"/>
    <property type="match status" value="1"/>
</dbReference>
<comment type="caution">
    <text evidence="3">The sequence shown here is derived from an EMBL/GenBank/DDBJ whole genome shotgun (WGS) entry which is preliminary data.</text>
</comment>
<gene>
    <name evidence="3" type="ORF">GCM10010991_07460</name>
</gene>
<dbReference type="SUPFAM" id="SSF53955">
    <property type="entry name" value="Lysozyme-like"/>
    <property type="match status" value="1"/>
</dbReference>
<dbReference type="AlphaFoldDB" id="A0A917YI15"/>
<dbReference type="OrthoDB" id="9798982at2"/>
<dbReference type="GO" id="GO:0004568">
    <property type="term" value="F:chitinase activity"/>
    <property type="evidence" value="ECO:0007669"/>
    <property type="project" value="InterPro"/>
</dbReference>
<organism evidence="3 4">
    <name type="scientific">Gemmobacter aquaticus</name>
    <dbReference type="NCBI Taxonomy" id="490185"/>
    <lineage>
        <taxon>Bacteria</taxon>
        <taxon>Pseudomonadati</taxon>
        <taxon>Pseudomonadota</taxon>
        <taxon>Alphaproteobacteria</taxon>
        <taxon>Rhodobacterales</taxon>
        <taxon>Paracoccaceae</taxon>
        <taxon>Gemmobacter</taxon>
    </lineage>
</organism>
<keyword evidence="4" id="KW-1185">Reference proteome</keyword>
<evidence type="ECO:0000313" key="4">
    <source>
        <dbReference type="Proteomes" id="UP000598196"/>
    </source>
</evidence>
<accession>A0A917YI15</accession>
<dbReference type="RefSeq" id="WP_158635543.1">
    <property type="nucleotide sequence ID" value="NZ_BMLP01000001.1"/>
</dbReference>
<feature type="domain" description="Peptidoglycan binding-like" evidence="2">
    <location>
        <begin position="174"/>
        <end position="227"/>
    </location>
</feature>
<dbReference type="InterPro" id="IPR002477">
    <property type="entry name" value="Peptidoglycan-bd-like"/>
</dbReference>
<dbReference type="SUPFAM" id="SSF47090">
    <property type="entry name" value="PGBD-like"/>
    <property type="match status" value="1"/>
</dbReference>
<dbReference type="InterPro" id="IPR036365">
    <property type="entry name" value="PGBD-like_sf"/>
</dbReference>
<evidence type="ECO:0008006" key="5">
    <source>
        <dbReference type="Google" id="ProtNLM"/>
    </source>
</evidence>
<dbReference type="GO" id="GO:0016998">
    <property type="term" value="P:cell wall macromolecule catabolic process"/>
    <property type="evidence" value="ECO:0007669"/>
    <property type="project" value="InterPro"/>
</dbReference>
<feature type="domain" description="Glycoside hydrolase family 19 catalytic" evidence="1">
    <location>
        <begin position="59"/>
        <end position="104"/>
    </location>
</feature>
<dbReference type="Proteomes" id="UP000598196">
    <property type="component" value="Unassembled WGS sequence"/>
</dbReference>
<reference evidence="3 4" key="1">
    <citation type="journal article" date="2014" name="Int. J. Syst. Evol. Microbiol.">
        <title>Complete genome sequence of Corynebacterium casei LMG S-19264T (=DSM 44701T), isolated from a smear-ripened cheese.</title>
        <authorList>
            <consortium name="US DOE Joint Genome Institute (JGI-PGF)"/>
            <person name="Walter F."/>
            <person name="Albersmeier A."/>
            <person name="Kalinowski J."/>
            <person name="Ruckert C."/>
        </authorList>
    </citation>
    <scope>NUCLEOTIDE SEQUENCE [LARGE SCALE GENOMIC DNA]</scope>
    <source>
        <strain evidence="3 4">CGMCC 1.7029</strain>
    </source>
</reference>
<name>A0A917YI15_9RHOB</name>
<dbReference type="Pfam" id="PF00182">
    <property type="entry name" value="Glyco_hydro_19"/>
    <property type="match status" value="1"/>
</dbReference>
<dbReference type="GO" id="GO:0006032">
    <property type="term" value="P:chitin catabolic process"/>
    <property type="evidence" value="ECO:0007669"/>
    <property type="project" value="InterPro"/>
</dbReference>
<evidence type="ECO:0000259" key="1">
    <source>
        <dbReference type="Pfam" id="PF00182"/>
    </source>
</evidence>
<dbReference type="InterPro" id="IPR036366">
    <property type="entry name" value="PGBDSf"/>
</dbReference>
<dbReference type="Gene3D" id="1.10.101.10">
    <property type="entry name" value="PGBD-like superfamily/PGBD"/>
    <property type="match status" value="1"/>
</dbReference>
<dbReference type="InterPro" id="IPR023346">
    <property type="entry name" value="Lysozyme-like_dom_sf"/>
</dbReference>
<evidence type="ECO:0000313" key="3">
    <source>
        <dbReference type="EMBL" id="GGO26605.1"/>
    </source>
</evidence>
<evidence type="ECO:0000259" key="2">
    <source>
        <dbReference type="Pfam" id="PF01471"/>
    </source>
</evidence>
<protein>
    <recommendedName>
        <fullName evidence="5">Peptidoglycan binding domain-containing protein</fullName>
    </recommendedName>
</protein>
<sequence>MPDLDLGHTRLIIATADRLGLSIQQTAYVLATSFWETNRTMQPVEEAFYLGAKAERYRQGLRYYPWHGRGFVQLTWERNYIRAGQEIGVDLITDPDRAMDPQIAAEVLVRGSRDGWFTGKKLSHYIAAAKADYVSARRIINGTDCARQIADIALDYENALTPEPDYPAIRRGSRGAAVALAQGLLAALGYEVTPDGIFGARTDAAMRAFQKSAGLTADGICGPKTWAPLLPEG</sequence>
<proteinExistence type="predicted"/>
<dbReference type="Gene3D" id="1.10.530.10">
    <property type="match status" value="1"/>
</dbReference>
<dbReference type="EMBL" id="BMLP01000001">
    <property type="protein sequence ID" value="GGO26605.1"/>
    <property type="molecule type" value="Genomic_DNA"/>
</dbReference>